<comment type="caution">
    <text evidence="1">The sequence shown here is derived from an EMBL/GenBank/DDBJ whole genome shotgun (WGS) entry which is preliminary data.</text>
</comment>
<gene>
    <name evidence="1" type="ORF">EYC84_003455</name>
</gene>
<dbReference type="InterPro" id="IPR027417">
    <property type="entry name" value="P-loop_NTPase"/>
</dbReference>
<sequence>MVSEEEGKLLAESWRERGVNICGWGECSSKTREGVKAVFEGVVREVVKRPELVKGGQRKSGGVSWASSHCWKEGHKRNNRRGHITDEVSHRLRLAVETIAILRAALARIYGLTASRIMGFSRVL</sequence>
<reference evidence="1 2" key="1">
    <citation type="submission" date="2019-06" db="EMBL/GenBank/DDBJ databases">
        <title>Genome Sequence of the Brown Rot Fungal Pathogen Monilinia fructicola.</title>
        <authorList>
            <person name="De Miccolis Angelini R.M."/>
            <person name="Landi L."/>
            <person name="Abate D."/>
            <person name="Pollastro S."/>
            <person name="Romanazzi G."/>
            <person name="Faretra F."/>
        </authorList>
    </citation>
    <scope>NUCLEOTIDE SEQUENCE [LARGE SCALE GENOMIC DNA]</scope>
    <source>
        <strain evidence="1 2">Mfrc123</strain>
    </source>
</reference>
<dbReference type="VEuPathDB" id="FungiDB:MFRU_003g00200"/>
<dbReference type="EMBL" id="VICG01000004">
    <property type="protein sequence ID" value="KAA8572892.1"/>
    <property type="molecule type" value="Genomic_DNA"/>
</dbReference>
<name>A0A5M9JYU5_MONFR</name>
<proteinExistence type="predicted"/>
<evidence type="ECO:0000313" key="2">
    <source>
        <dbReference type="Proteomes" id="UP000322873"/>
    </source>
</evidence>
<dbReference type="Gene3D" id="3.40.50.300">
    <property type="entry name" value="P-loop containing nucleotide triphosphate hydrolases"/>
    <property type="match status" value="1"/>
</dbReference>
<dbReference type="Proteomes" id="UP000322873">
    <property type="component" value="Unassembled WGS sequence"/>
</dbReference>
<dbReference type="GO" id="GO:0005525">
    <property type="term" value="F:GTP binding"/>
    <property type="evidence" value="ECO:0007669"/>
    <property type="project" value="InterPro"/>
</dbReference>
<dbReference type="PROSITE" id="PS51421">
    <property type="entry name" value="RAS"/>
    <property type="match status" value="1"/>
</dbReference>
<accession>A0A5M9JYU5</accession>
<dbReference type="AlphaFoldDB" id="A0A5M9JYU5"/>
<evidence type="ECO:0000313" key="1">
    <source>
        <dbReference type="EMBL" id="KAA8572892.1"/>
    </source>
</evidence>
<dbReference type="InterPro" id="IPR001806">
    <property type="entry name" value="Small_GTPase"/>
</dbReference>
<keyword evidence="2" id="KW-1185">Reference proteome</keyword>
<organism evidence="1 2">
    <name type="scientific">Monilinia fructicola</name>
    <name type="common">Brown rot fungus</name>
    <name type="synonym">Ciboria fructicola</name>
    <dbReference type="NCBI Taxonomy" id="38448"/>
    <lineage>
        <taxon>Eukaryota</taxon>
        <taxon>Fungi</taxon>
        <taxon>Dikarya</taxon>
        <taxon>Ascomycota</taxon>
        <taxon>Pezizomycotina</taxon>
        <taxon>Leotiomycetes</taxon>
        <taxon>Helotiales</taxon>
        <taxon>Sclerotiniaceae</taxon>
        <taxon>Monilinia</taxon>
    </lineage>
</organism>
<dbReference type="GO" id="GO:0003924">
    <property type="term" value="F:GTPase activity"/>
    <property type="evidence" value="ECO:0007669"/>
    <property type="project" value="InterPro"/>
</dbReference>
<protein>
    <submittedName>
        <fullName evidence="1">Uncharacterized protein</fullName>
    </submittedName>
</protein>